<dbReference type="EnsemblMetazoa" id="SCAU003248-RA">
    <property type="protein sequence ID" value="SCAU003248-PA"/>
    <property type="gene ID" value="SCAU003248"/>
</dbReference>
<protein>
    <submittedName>
        <fullName evidence="2">Uncharacterized protein</fullName>
    </submittedName>
</protein>
<keyword evidence="1" id="KW-0812">Transmembrane</keyword>
<feature type="transmembrane region" description="Helical" evidence="1">
    <location>
        <begin position="95"/>
        <end position="114"/>
    </location>
</feature>
<evidence type="ECO:0000313" key="3">
    <source>
        <dbReference type="Proteomes" id="UP000095300"/>
    </source>
</evidence>
<evidence type="ECO:0000256" key="1">
    <source>
        <dbReference type="SAM" id="Phobius"/>
    </source>
</evidence>
<accession>A0A1I8NYP0</accession>
<dbReference type="AlphaFoldDB" id="A0A1I8NYP0"/>
<reference evidence="2" key="1">
    <citation type="submission" date="2020-05" db="UniProtKB">
        <authorList>
            <consortium name="EnsemblMetazoa"/>
        </authorList>
    </citation>
    <scope>IDENTIFICATION</scope>
    <source>
        <strain evidence="2">USDA</strain>
    </source>
</reference>
<dbReference type="VEuPathDB" id="VectorBase:SCAU003248"/>
<feature type="transmembrane region" description="Helical" evidence="1">
    <location>
        <begin position="67"/>
        <end position="89"/>
    </location>
</feature>
<gene>
    <name evidence="2" type="primary">106081354</name>
</gene>
<feature type="transmembrane region" description="Helical" evidence="1">
    <location>
        <begin position="44"/>
        <end position="62"/>
    </location>
</feature>
<sequence length="144" mass="15933">MVFSNLTIKLVLIIVNCFNIVGALIHIAISIFNYKDVQEVESMITSYVNMVISGICCAAAFVESTIVLEVIATVFLCGIVTTTVIWIYIQSFCTYTLVSMILNGIIAAITYMLIHRLRKINLQNMISSFTSPVMMPLNPPNNCG</sequence>
<evidence type="ECO:0000313" key="2">
    <source>
        <dbReference type="EnsemblMetazoa" id="SCAU003248-PA"/>
    </source>
</evidence>
<keyword evidence="1" id="KW-1133">Transmembrane helix</keyword>
<dbReference type="OrthoDB" id="8031334at2759"/>
<feature type="transmembrane region" description="Helical" evidence="1">
    <location>
        <begin position="12"/>
        <end position="32"/>
    </location>
</feature>
<dbReference type="KEGG" id="scac:106081354"/>
<organism evidence="2 3">
    <name type="scientific">Stomoxys calcitrans</name>
    <name type="common">Stable fly</name>
    <name type="synonym">Conops calcitrans</name>
    <dbReference type="NCBI Taxonomy" id="35570"/>
    <lineage>
        <taxon>Eukaryota</taxon>
        <taxon>Metazoa</taxon>
        <taxon>Ecdysozoa</taxon>
        <taxon>Arthropoda</taxon>
        <taxon>Hexapoda</taxon>
        <taxon>Insecta</taxon>
        <taxon>Pterygota</taxon>
        <taxon>Neoptera</taxon>
        <taxon>Endopterygota</taxon>
        <taxon>Diptera</taxon>
        <taxon>Brachycera</taxon>
        <taxon>Muscomorpha</taxon>
        <taxon>Muscoidea</taxon>
        <taxon>Muscidae</taxon>
        <taxon>Stomoxys</taxon>
    </lineage>
</organism>
<keyword evidence="3" id="KW-1185">Reference proteome</keyword>
<dbReference type="Proteomes" id="UP000095300">
    <property type="component" value="Unassembled WGS sequence"/>
</dbReference>
<keyword evidence="1" id="KW-0472">Membrane</keyword>
<name>A0A1I8NYP0_STOCA</name>
<proteinExistence type="predicted"/>